<keyword evidence="1" id="KW-0472">Membrane</keyword>
<dbReference type="PANTHER" id="PTHR43767">
    <property type="entry name" value="LONG-CHAIN-FATTY-ACID--COA LIGASE"/>
    <property type="match status" value="1"/>
</dbReference>
<dbReference type="InterPro" id="IPR045851">
    <property type="entry name" value="AMP-bd_C_sf"/>
</dbReference>
<name>A0A286GCS1_9ACTN</name>
<dbReference type="EMBL" id="OCNK01000001">
    <property type="protein sequence ID" value="SOD93312.1"/>
    <property type="molecule type" value="Genomic_DNA"/>
</dbReference>
<feature type="domain" description="AMP-binding enzyme C-terminal" evidence="3">
    <location>
        <begin position="409"/>
        <end position="484"/>
    </location>
</feature>
<dbReference type="GO" id="GO:0016877">
    <property type="term" value="F:ligase activity, forming carbon-sulfur bonds"/>
    <property type="evidence" value="ECO:0007669"/>
    <property type="project" value="UniProtKB-ARBA"/>
</dbReference>
<reference evidence="5" key="1">
    <citation type="submission" date="2017-09" db="EMBL/GenBank/DDBJ databases">
        <authorList>
            <person name="Varghese N."/>
            <person name="Submissions S."/>
        </authorList>
    </citation>
    <scope>NUCLEOTIDE SEQUENCE [LARGE SCALE GENOMIC DNA]</scope>
    <source>
        <strain evidence="5">DSM 44270</strain>
    </source>
</reference>
<keyword evidence="1" id="KW-1133">Transmembrane helix</keyword>
<dbReference type="Pfam" id="PF13193">
    <property type="entry name" value="AMP-binding_C"/>
    <property type="match status" value="1"/>
</dbReference>
<dbReference type="Gene3D" id="3.40.50.12780">
    <property type="entry name" value="N-terminal domain of ligase-like"/>
    <property type="match status" value="1"/>
</dbReference>
<dbReference type="PANTHER" id="PTHR43767:SF12">
    <property type="entry name" value="AMP-DEPENDENT SYNTHETASE AND LIGASE"/>
    <property type="match status" value="1"/>
</dbReference>
<dbReference type="InterPro" id="IPR020845">
    <property type="entry name" value="AMP-binding_CS"/>
</dbReference>
<dbReference type="InterPro" id="IPR042099">
    <property type="entry name" value="ANL_N_sf"/>
</dbReference>
<gene>
    <name evidence="4" type="ORF">SAMN06272739_0261</name>
</gene>
<protein>
    <submittedName>
        <fullName evidence="4">Long-chain acyl-CoA synthetase</fullName>
    </submittedName>
</protein>
<feature type="domain" description="AMP-dependent synthetase/ligase" evidence="2">
    <location>
        <begin position="11"/>
        <end position="359"/>
    </location>
</feature>
<dbReference type="InterPro" id="IPR000873">
    <property type="entry name" value="AMP-dep_synth/lig_dom"/>
</dbReference>
<dbReference type="OrthoDB" id="9803968at2"/>
<keyword evidence="1" id="KW-0812">Transmembrane</keyword>
<dbReference type="Pfam" id="PF00501">
    <property type="entry name" value="AMP-binding"/>
    <property type="match status" value="1"/>
</dbReference>
<dbReference type="PROSITE" id="PS00455">
    <property type="entry name" value="AMP_BINDING"/>
    <property type="match status" value="1"/>
</dbReference>
<dbReference type="CDD" id="cd05936">
    <property type="entry name" value="FC-FACS_FadD_like"/>
    <property type="match status" value="1"/>
</dbReference>
<dbReference type="SUPFAM" id="SSF56801">
    <property type="entry name" value="Acetyl-CoA synthetase-like"/>
    <property type="match status" value="1"/>
</dbReference>
<evidence type="ECO:0000256" key="1">
    <source>
        <dbReference type="SAM" id="Phobius"/>
    </source>
</evidence>
<dbReference type="InterPro" id="IPR050237">
    <property type="entry name" value="ATP-dep_AMP-bd_enzyme"/>
</dbReference>
<evidence type="ECO:0000259" key="3">
    <source>
        <dbReference type="Pfam" id="PF13193"/>
    </source>
</evidence>
<keyword evidence="5" id="KW-1185">Reference proteome</keyword>
<dbReference type="InterPro" id="IPR025110">
    <property type="entry name" value="AMP-bd_C"/>
</dbReference>
<organism evidence="4 5">
    <name type="scientific">Blastococcus haudaquaticus</name>
    <dbReference type="NCBI Taxonomy" id="1938745"/>
    <lineage>
        <taxon>Bacteria</taxon>
        <taxon>Bacillati</taxon>
        <taxon>Actinomycetota</taxon>
        <taxon>Actinomycetes</taxon>
        <taxon>Geodermatophilales</taxon>
        <taxon>Geodermatophilaceae</taxon>
        <taxon>Blastococcus</taxon>
    </lineage>
</organism>
<dbReference type="Gene3D" id="3.30.300.30">
    <property type="match status" value="1"/>
</dbReference>
<evidence type="ECO:0000313" key="4">
    <source>
        <dbReference type="EMBL" id="SOD93312.1"/>
    </source>
</evidence>
<dbReference type="Proteomes" id="UP000219482">
    <property type="component" value="Unassembled WGS sequence"/>
</dbReference>
<proteinExistence type="predicted"/>
<sequence length="499" mass="52955">MQNLAQNLIDSASAAPDHPALRMDDAVLTYGEFRDAALKVAGSLTARGIAPGDRVGLVLPNVLSFPVVFYGALLAGAAVVPMNPLLKAREVEYYLRDSGARLVVALEPAEPVVEAAGTVGVEAITVGPASPDALMDAAPLDGPVERSAEDLAVILYTSGTTGQPKGAELTHANLTGNCRTTAETLAENTADDVIMGCLPLFHVFGLTCGLNTAVLKGSLLTLIPRFDGAKALSVIERDGVTIFEGVPTMFAGMLHSPGATDPDVSSLRLCVSGGSAMPVEVMRSFEETFGCIILEGYGLSETSPVASFNHPHAERKPGSIGTPIAGVEMRLVDDDGKDVAGGEVGEIAIRGENVMRGYWQRPEETAKAIPDGWFLTGDLARLDEDGYFFIVDRKKEMIIRGGYNVYPREIEEALYEHPAVAEVACVGIAHPELGEEVAAAVALKPGATAEVEELREFVKSRVAAYKYPRHVWLVDALPKGPTGKILRRSVEVPEQVGTR</sequence>
<dbReference type="AlphaFoldDB" id="A0A286GCS1"/>
<dbReference type="RefSeq" id="WP_097182134.1">
    <property type="nucleotide sequence ID" value="NZ_OCNK01000001.1"/>
</dbReference>
<evidence type="ECO:0000259" key="2">
    <source>
        <dbReference type="Pfam" id="PF00501"/>
    </source>
</evidence>
<accession>A0A286GCS1</accession>
<feature type="transmembrane region" description="Helical" evidence="1">
    <location>
        <begin position="67"/>
        <end position="86"/>
    </location>
</feature>
<evidence type="ECO:0000313" key="5">
    <source>
        <dbReference type="Proteomes" id="UP000219482"/>
    </source>
</evidence>